<feature type="signal peptide" evidence="1">
    <location>
        <begin position="1"/>
        <end position="19"/>
    </location>
</feature>
<protein>
    <submittedName>
        <fullName evidence="2">Jg2033 protein</fullName>
    </submittedName>
</protein>
<evidence type="ECO:0000313" key="3">
    <source>
        <dbReference type="Proteomes" id="UP000838756"/>
    </source>
</evidence>
<evidence type="ECO:0000256" key="1">
    <source>
        <dbReference type="SAM" id="SignalP"/>
    </source>
</evidence>
<name>A0A8S4R420_9NEOP</name>
<accession>A0A8S4R420</accession>
<keyword evidence="3" id="KW-1185">Reference proteome</keyword>
<keyword evidence="1" id="KW-0732">Signal</keyword>
<organism evidence="2 3">
    <name type="scientific">Pararge aegeria aegeria</name>
    <dbReference type="NCBI Taxonomy" id="348720"/>
    <lineage>
        <taxon>Eukaryota</taxon>
        <taxon>Metazoa</taxon>
        <taxon>Ecdysozoa</taxon>
        <taxon>Arthropoda</taxon>
        <taxon>Hexapoda</taxon>
        <taxon>Insecta</taxon>
        <taxon>Pterygota</taxon>
        <taxon>Neoptera</taxon>
        <taxon>Endopterygota</taxon>
        <taxon>Lepidoptera</taxon>
        <taxon>Glossata</taxon>
        <taxon>Ditrysia</taxon>
        <taxon>Papilionoidea</taxon>
        <taxon>Nymphalidae</taxon>
        <taxon>Satyrinae</taxon>
        <taxon>Satyrini</taxon>
        <taxon>Parargina</taxon>
        <taxon>Pararge</taxon>
    </lineage>
</organism>
<dbReference type="AlphaFoldDB" id="A0A8S4R420"/>
<reference evidence="2" key="1">
    <citation type="submission" date="2022-03" db="EMBL/GenBank/DDBJ databases">
        <authorList>
            <person name="Lindestad O."/>
        </authorList>
    </citation>
    <scope>NUCLEOTIDE SEQUENCE</scope>
</reference>
<feature type="chain" id="PRO_5035796427" evidence="1">
    <location>
        <begin position="20"/>
        <end position="67"/>
    </location>
</feature>
<evidence type="ECO:0000313" key="2">
    <source>
        <dbReference type="EMBL" id="CAH2230307.1"/>
    </source>
</evidence>
<sequence>MFSLQTYFIFSMALASSFAYQQLQQLQQQQHQQQQWMPYNTNLESYLQQHDQQEDNCLPGDGICKTV</sequence>
<proteinExistence type="predicted"/>
<comment type="caution">
    <text evidence="2">The sequence shown here is derived from an EMBL/GenBank/DDBJ whole genome shotgun (WGS) entry which is preliminary data.</text>
</comment>
<dbReference type="Proteomes" id="UP000838756">
    <property type="component" value="Unassembled WGS sequence"/>
</dbReference>
<dbReference type="EMBL" id="CAKXAJ010024787">
    <property type="protein sequence ID" value="CAH2230307.1"/>
    <property type="molecule type" value="Genomic_DNA"/>
</dbReference>
<gene>
    <name evidence="2" type="primary">jg2033</name>
    <name evidence="2" type="ORF">PAEG_LOCUS9553</name>
</gene>